<feature type="domain" description="Membrane protein NfeD2 N-terminal transmembrane" evidence="2">
    <location>
        <begin position="1"/>
        <end position="93"/>
    </location>
</feature>
<dbReference type="InterPro" id="IPR058653">
    <property type="entry name" value="NfeD2_TM"/>
</dbReference>
<dbReference type="Pfam" id="PF25842">
    <property type="entry name" value="NfeD_TM"/>
    <property type="match status" value="1"/>
</dbReference>
<evidence type="ECO:0000313" key="4">
    <source>
        <dbReference type="Proteomes" id="UP000248646"/>
    </source>
</evidence>
<reference evidence="3 4" key="1">
    <citation type="submission" date="2018-06" db="EMBL/GenBank/DDBJ databases">
        <title>Genomic Encyclopedia of Type Strains, Phase IV (KMG-IV): sequencing the most valuable type-strain genomes for metagenomic binning, comparative biology and taxonomic classification.</title>
        <authorList>
            <person name="Goeker M."/>
        </authorList>
    </citation>
    <scope>NUCLEOTIDE SEQUENCE [LARGE SCALE GENOMIC DNA]</scope>
    <source>
        <strain evidence="3 4">DSM 5</strain>
    </source>
</reference>
<dbReference type="Proteomes" id="UP000248646">
    <property type="component" value="Unassembled WGS sequence"/>
</dbReference>
<dbReference type="RefSeq" id="WP_245909282.1">
    <property type="nucleotide sequence ID" value="NZ_QKZI01000005.1"/>
</dbReference>
<feature type="transmembrane region" description="Helical" evidence="1">
    <location>
        <begin position="65"/>
        <end position="85"/>
    </location>
</feature>
<feature type="transmembrane region" description="Helical" evidence="1">
    <location>
        <begin position="7"/>
        <end position="28"/>
    </location>
</feature>
<protein>
    <recommendedName>
        <fullName evidence="2">Membrane protein NfeD2 N-terminal transmembrane domain-containing protein</fullName>
    </recommendedName>
</protein>
<dbReference type="AlphaFoldDB" id="A0A2W7MFJ3"/>
<accession>A0A2W7MFJ3</accession>
<feature type="transmembrane region" description="Helical" evidence="1">
    <location>
        <begin position="40"/>
        <end position="58"/>
    </location>
</feature>
<evidence type="ECO:0000259" key="2">
    <source>
        <dbReference type="Pfam" id="PF25842"/>
    </source>
</evidence>
<dbReference type="EMBL" id="QKZI01000005">
    <property type="protein sequence ID" value="PZX03912.1"/>
    <property type="molecule type" value="Genomic_DNA"/>
</dbReference>
<proteinExistence type="predicted"/>
<keyword evidence="4" id="KW-1185">Reference proteome</keyword>
<evidence type="ECO:0000313" key="3">
    <source>
        <dbReference type="EMBL" id="PZX03912.1"/>
    </source>
</evidence>
<evidence type="ECO:0000256" key="1">
    <source>
        <dbReference type="SAM" id="Phobius"/>
    </source>
</evidence>
<keyword evidence="1" id="KW-1133">Transmembrane helix</keyword>
<gene>
    <name evidence="3" type="ORF">C7437_105109</name>
</gene>
<name>A0A2W7MFJ3_9BACI</name>
<comment type="caution">
    <text evidence="3">The sequence shown here is derived from an EMBL/GenBank/DDBJ whole genome shotgun (WGS) entry which is preliminary data.</text>
</comment>
<sequence length="107" mass="11832">MKIEQIFLYGLFIIGLLTILYVLFADAIEGLDAGIFNPTSILSFLLFICASGFFLLKLTNWNEEVVIIVALVISAILTFLLYFFVLVPLSSAEVSTAYTDQSLQGLV</sequence>
<keyword evidence="1" id="KW-0472">Membrane</keyword>
<organism evidence="3 4">
    <name type="scientific">Psychrobacillus insolitus</name>
    <dbReference type="NCBI Taxonomy" id="1461"/>
    <lineage>
        <taxon>Bacteria</taxon>
        <taxon>Bacillati</taxon>
        <taxon>Bacillota</taxon>
        <taxon>Bacilli</taxon>
        <taxon>Bacillales</taxon>
        <taxon>Bacillaceae</taxon>
        <taxon>Psychrobacillus</taxon>
    </lineage>
</organism>
<keyword evidence="1" id="KW-0812">Transmembrane</keyword>